<reference evidence="3 4" key="1">
    <citation type="journal article" date="2013" name="PLoS ONE">
        <title>Predicting the Proteins of Angomonas deanei, Strigomonas culicis and Their Respective Endosymbionts Reveals New Aspects of the Trypanosomatidae Family.</title>
        <authorList>
            <person name="Motta M.C."/>
            <person name="Martins A.C."/>
            <person name="de Souza S.S."/>
            <person name="Catta-Preta C.M."/>
            <person name="Silva R."/>
            <person name="Klein C.C."/>
            <person name="de Almeida L.G."/>
            <person name="de Lima Cunha O."/>
            <person name="Ciapina L.P."/>
            <person name="Brocchi M."/>
            <person name="Colabardini A.C."/>
            <person name="de Araujo Lima B."/>
            <person name="Machado C.R."/>
            <person name="de Almeida Soares C.M."/>
            <person name="Probst C.M."/>
            <person name="de Menezes C.B."/>
            <person name="Thompson C.E."/>
            <person name="Bartholomeu D.C."/>
            <person name="Gradia D.F."/>
            <person name="Pavoni D.P."/>
            <person name="Grisard E.C."/>
            <person name="Fantinatti-Garboggini F."/>
            <person name="Marchini F.K."/>
            <person name="Rodrigues-Luiz G.F."/>
            <person name="Wagner G."/>
            <person name="Goldman G.H."/>
            <person name="Fietto J.L."/>
            <person name="Elias M.C."/>
            <person name="Goldman M.H."/>
            <person name="Sagot M.F."/>
            <person name="Pereira M."/>
            <person name="Stoco P.H."/>
            <person name="de Mendonca-Neto R.P."/>
            <person name="Teixeira S.M."/>
            <person name="Maciel T.E."/>
            <person name="de Oliveira Mendes T.A."/>
            <person name="Urmenyi T.P."/>
            <person name="de Souza W."/>
            <person name="Schenkman S."/>
            <person name="de Vasconcelos A.T."/>
        </authorList>
    </citation>
    <scope>NUCLEOTIDE SEQUENCE [LARGE SCALE GENOMIC DNA]</scope>
</reference>
<evidence type="ECO:0000256" key="1">
    <source>
        <dbReference type="SAM" id="Coils"/>
    </source>
</evidence>
<dbReference type="OrthoDB" id="265810at2759"/>
<evidence type="ECO:0000313" key="3">
    <source>
        <dbReference type="EMBL" id="EPY19097.1"/>
    </source>
</evidence>
<proteinExistence type="predicted"/>
<dbReference type="Proteomes" id="UP000015354">
    <property type="component" value="Unassembled WGS sequence"/>
</dbReference>
<feature type="coiled-coil region" evidence="1">
    <location>
        <begin position="340"/>
        <end position="391"/>
    </location>
</feature>
<organism evidence="3 4">
    <name type="scientific">Strigomonas culicis</name>
    <dbReference type="NCBI Taxonomy" id="28005"/>
    <lineage>
        <taxon>Eukaryota</taxon>
        <taxon>Discoba</taxon>
        <taxon>Euglenozoa</taxon>
        <taxon>Kinetoplastea</taxon>
        <taxon>Metakinetoplastina</taxon>
        <taxon>Trypanosomatida</taxon>
        <taxon>Trypanosomatidae</taxon>
        <taxon>Strigomonadinae</taxon>
        <taxon>Strigomonas</taxon>
    </lineage>
</organism>
<keyword evidence="1" id="KW-0175">Coiled coil</keyword>
<sequence length="561" mass="64558">MLSFWEQTEAQEREQIMKMDDVVLTDLENMTHEDMNRLHNEELMMEELYVQAREAWALEHQKILQNEVSSAMQRRQEEIEEQRALRLQLHLDRLQDIEVRHKEQLEAETKLHELAVQQLREHYSREEQLQDDRNRLLLSTEQDVARATGSFQSILTSIEDVMKSLRAFKVAVEDSCRQLEAEQERSLEERRTALDTVKDLAASQCVSIEGERQQLGDTLLQLELLKTKVEKELNDEANWLTQQEAVFKGNHEDWERSYRRWTQQVQNERRMAEQRFREALTALQNSLTVLTQEERTIASESKALHSAFQRISETVDREVGRLEQKQTDLVEQQGKMSETLIDMEKEKEAALQQWRELQAEQTSVSAAKEDLRQEEQNLQQMSYALEVARRQVEAAYCQTAEMTEMLTPSLLSSVYQPPPPPPRPKQQPPHGVAAERSNRKKPSAPLKKDRLPHQVLALLRQQLDGVPSSAPYAVPAGDMCALPARHHQPSRRAEPVRPTSAKHARHHDPAQSPVLPAEVPRASSSLPTGSEFGSPSTLTTFTNLVNFSDDNDATSNSFSKF</sequence>
<evidence type="ECO:0000256" key="2">
    <source>
        <dbReference type="SAM" id="MobiDB-lite"/>
    </source>
</evidence>
<accession>S9TLN3</accession>
<protein>
    <submittedName>
        <fullName evidence="3">Uncharacterized protein</fullName>
    </submittedName>
</protein>
<comment type="caution">
    <text evidence="3">The sequence shown here is derived from an EMBL/GenBank/DDBJ whole genome shotgun (WGS) entry which is preliminary data.</text>
</comment>
<keyword evidence="4" id="KW-1185">Reference proteome</keyword>
<name>S9TLN3_9TRYP</name>
<feature type="coiled-coil region" evidence="1">
    <location>
        <begin position="61"/>
        <end position="122"/>
    </location>
</feature>
<feature type="region of interest" description="Disordered" evidence="2">
    <location>
        <begin position="486"/>
        <end position="561"/>
    </location>
</feature>
<dbReference type="AlphaFoldDB" id="S9TLN3"/>
<feature type="compositionally biased region" description="Pro residues" evidence="2">
    <location>
        <begin position="416"/>
        <end position="427"/>
    </location>
</feature>
<evidence type="ECO:0000313" key="4">
    <source>
        <dbReference type="Proteomes" id="UP000015354"/>
    </source>
</evidence>
<gene>
    <name evidence="3" type="ORF">STCU_09621</name>
</gene>
<feature type="compositionally biased region" description="Polar residues" evidence="2">
    <location>
        <begin position="522"/>
        <end position="561"/>
    </location>
</feature>
<dbReference type="EMBL" id="ATMH01009621">
    <property type="protein sequence ID" value="EPY19097.1"/>
    <property type="molecule type" value="Genomic_DNA"/>
</dbReference>
<feature type="region of interest" description="Disordered" evidence="2">
    <location>
        <begin position="411"/>
        <end position="450"/>
    </location>
</feature>